<comment type="caution">
    <text evidence="2">The sequence shown here is derived from an EMBL/GenBank/DDBJ whole genome shotgun (WGS) entry which is preliminary data.</text>
</comment>
<reference evidence="2 3" key="1">
    <citation type="journal article" date="2015" name="Genome Biol.">
        <title>Comparative genomics of Steinernema reveals deeply conserved gene regulatory networks.</title>
        <authorList>
            <person name="Dillman A.R."/>
            <person name="Macchietto M."/>
            <person name="Porter C.F."/>
            <person name="Rogers A."/>
            <person name="Williams B."/>
            <person name="Antoshechkin I."/>
            <person name="Lee M.M."/>
            <person name="Goodwin Z."/>
            <person name="Lu X."/>
            <person name="Lewis E.E."/>
            <person name="Goodrich-Blair H."/>
            <person name="Stock S.P."/>
            <person name="Adams B.J."/>
            <person name="Sternberg P.W."/>
            <person name="Mortazavi A."/>
        </authorList>
    </citation>
    <scope>NUCLEOTIDE SEQUENCE [LARGE SCALE GENOMIC DNA]</scope>
    <source>
        <strain evidence="2 3">ALL</strain>
    </source>
</reference>
<dbReference type="EMBL" id="AZBU02000001">
    <property type="protein sequence ID" value="TMS33914.1"/>
    <property type="molecule type" value="Genomic_DNA"/>
</dbReference>
<evidence type="ECO:0000313" key="3">
    <source>
        <dbReference type="Proteomes" id="UP000298663"/>
    </source>
</evidence>
<reference evidence="2 3" key="2">
    <citation type="journal article" date="2019" name="G3 (Bethesda)">
        <title>Hybrid Assembly of the Genome of the Entomopathogenic Nematode Steinernema carpocapsae Identifies the X-Chromosome.</title>
        <authorList>
            <person name="Serra L."/>
            <person name="Macchietto M."/>
            <person name="Macias-Munoz A."/>
            <person name="McGill C.J."/>
            <person name="Rodriguez I.M."/>
            <person name="Rodriguez B."/>
            <person name="Murad R."/>
            <person name="Mortazavi A."/>
        </authorList>
    </citation>
    <scope>NUCLEOTIDE SEQUENCE [LARGE SCALE GENOMIC DNA]</scope>
    <source>
        <strain evidence="2 3">ALL</strain>
    </source>
</reference>
<evidence type="ECO:0000256" key="1">
    <source>
        <dbReference type="SAM" id="MobiDB-lite"/>
    </source>
</evidence>
<name>A0A4U8ULP2_STECR</name>
<dbReference type="AlphaFoldDB" id="A0A4U8ULP2"/>
<protein>
    <submittedName>
        <fullName evidence="2">Uncharacterized protein</fullName>
    </submittedName>
</protein>
<feature type="region of interest" description="Disordered" evidence="1">
    <location>
        <begin position="388"/>
        <end position="417"/>
    </location>
</feature>
<evidence type="ECO:0000313" key="2">
    <source>
        <dbReference type="EMBL" id="TMS33914.1"/>
    </source>
</evidence>
<gene>
    <name evidence="2" type="ORF">L596_001601</name>
</gene>
<dbReference type="Proteomes" id="UP000298663">
    <property type="component" value="Unassembled WGS sequence"/>
</dbReference>
<organism evidence="2 3">
    <name type="scientific">Steinernema carpocapsae</name>
    <name type="common">Entomopathogenic nematode</name>
    <dbReference type="NCBI Taxonomy" id="34508"/>
    <lineage>
        <taxon>Eukaryota</taxon>
        <taxon>Metazoa</taxon>
        <taxon>Ecdysozoa</taxon>
        <taxon>Nematoda</taxon>
        <taxon>Chromadorea</taxon>
        <taxon>Rhabditida</taxon>
        <taxon>Tylenchina</taxon>
        <taxon>Panagrolaimomorpha</taxon>
        <taxon>Strongyloidoidea</taxon>
        <taxon>Steinernematidae</taxon>
        <taxon>Steinernema</taxon>
    </lineage>
</organism>
<keyword evidence="3" id="KW-1185">Reference proteome</keyword>
<accession>A0A4U8ULP2</accession>
<proteinExistence type="predicted"/>
<sequence length="417" mass="47828">MDDEEYDDVYDLPSVTADILQDAKNLAAKYPDHADLQGFFQFFTARYALHKKAPCADNNFLAKRRARSLCALPADIVHDFVNQDKRIKKSKKILQLRGIFGSVASKGNYVLTYLPKDIIKDISNQQGINCTNLVDVKGLYGKFAKQKSDVVVTLDGVFPSYNLAKKPVSHFTNLKQLNNVYINSVKIEEWNHPKKEKIKPKFVQTIQFALQGFVQDLYITCPGIPKHVLKVIFAEPLEVCQPKRVHLNVKRGHSISEMGPEFLDFLQNMFAQDRKERLIFNCRGPFDKASQKILLPAFHQERFQNFVCESHLGAYQLQCVLDIPDFVRQHDCSIFECQTSVKHLELKKMGAERIAQTTTEQVYKINKTHCRLRIVKNEKKLTVEIFKKQPAKQNRSTAKRSHGGNNDCAPKAKRTRT</sequence>